<name>K2JB45_9GAMM</name>
<evidence type="ECO:0000313" key="2">
    <source>
        <dbReference type="Proteomes" id="UP000006755"/>
    </source>
</evidence>
<dbReference type="EMBL" id="AMRI01000037">
    <property type="protein sequence ID" value="EKE67764.1"/>
    <property type="molecule type" value="Genomic_DNA"/>
</dbReference>
<dbReference type="AlphaFoldDB" id="K2JB45"/>
<gene>
    <name evidence="1" type="ORF">B3C1_18146</name>
</gene>
<dbReference type="OrthoDB" id="9896521at2"/>
<keyword evidence="2" id="KW-1185">Reference proteome</keyword>
<dbReference type="Proteomes" id="UP000006755">
    <property type="component" value="Unassembled WGS sequence"/>
</dbReference>
<reference evidence="1 2" key="1">
    <citation type="journal article" date="2012" name="J. Bacteriol.">
        <title>Genome Sequence of Gallaecimonas xiamenensis Type Strain 3-C-1.</title>
        <authorList>
            <person name="Lai Q."/>
            <person name="Wang L."/>
            <person name="Wang W."/>
            <person name="Shao Z."/>
        </authorList>
    </citation>
    <scope>NUCLEOTIDE SEQUENCE [LARGE SCALE GENOMIC DNA]</scope>
    <source>
        <strain evidence="1 2">3-C-1</strain>
    </source>
</reference>
<protein>
    <submittedName>
        <fullName evidence="1">Uncharacterized protein</fullName>
    </submittedName>
</protein>
<accession>K2JB45</accession>
<dbReference type="RefSeq" id="WP_008486631.1">
    <property type="nucleotide sequence ID" value="NZ_AMRI01000037.1"/>
</dbReference>
<evidence type="ECO:0000313" key="1">
    <source>
        <dbReference type="EMBL" id="EKE67764.1"/>
    </source>
</evidence>
<organism evidence="1 2">
    <name type="scientific">Gallaecimonas xiamenensis 3-C-1</name>
    <dbReference type="NCBI Taxonomy" id="745411"/>
    <lineage>
        <taxon>Bacteria</taxon>
        <taxon>Pseudomonadati</taxon>
        <taxon>Pseudomonadota</taxon>
        <taxon>Gammaproteobacteria</taxon>
        <taxon>Enterobacterales</taxon>
        <taxon>Gallaecimonadaceae</taxon>
        <taxon>Gallaecimonas</taxon>
    </lineage>
</organism>
<proteinExistence type="predicted"/>
<sequence length="103" mass="11582">MLTTADSPNRYYRAVLKVRICGEQPITQVTLEPQSFWHFANHQLVWVAEAPADNVQLSWQGERDLTVSYPDDIRVTKAESLAMGVDIHYLPQSPILELEGSGA</sequence>
<comment type="caution">
    <text evidence="1">The sequence shown here is derived from an EMBL/GenBank/DDBJ whole genome shotgun (WGS) entry which is preliminary data.</text>
</comment>